<dbReference type="EMBL" id="VFSU01000005">
    <property type="protein sequence ID" value="TPE64846.1"/>
    <property type="molecule type" value="Genomic_DNA"/>
</dbReference>
<dbReference type="InterPro" id="IPR006171">
    <property type="entry name" value="TOPRIM_dom"/>
</dbReference>
<name>A0A501XW57_9SPHN</name>
<evidence type="ECO:0000259" key="1">
    <source>
        <dbReference type="Pfam" id="PF13362"/>
    </source>
</evidence>
<dbReference type="InterPro" id="IPR055570">
    <property type="entry name" value="DUF7146"/>
</dbReference>
<evidence type="ECO:0000313" key="4">
    <source>
        <dbReference type="Proteomes" id="UP000319897"/>
    </source>
</evidence>
<feature type="domain" description="DUF7146" evidence="2">
    <location>
        <begin position="123"/>
        <end position="227"/>
    </location>
</feature>
<dbReference type="Proteomes" id="UP000319897">
    <property type="component" value="Unassembled WGS sequence"/>
</dbReference>
<dbReference type="Pfam" id="PF13362">
    <property type="entry name" value="Toprim_3"/>
    <property type="match status" value="1"/>
</dbReference>
<feature type="domain" description="Toprim" evidence="1">
    <location>
        <begin position="234"/>
        <end position="320"/>
    </location>
</feature>
<dbReference type="CDD" id="cd01029">
    <property type="entry name" value="TOPRIM_primases"/>
    <property type="match status" value="1"/>
</dbReference>
<accession>A0A501XW57</accession>
<dbReference type="RefSeq" id="WP_140926299.1">
    <property type="nucleotide sequence ID" value="NZ_VFSU01000005.1"/>
</dbReference>
<evidence type="ECO:0000313" key="3">
    <source>
        <dbReference type="EMBL" id="TPE64846.1"/>
    </source>
</evidence>
<dbReference type="Pfam" id="PF23639">
    <property type="entry name" value="DUF7146"/>
    <property type="match status" value="1"/>
</dbReference>
<protein>
    <submittedName>
        <fullName evidence="3">DNA primase</fullName>
    </submittedName>
</protein>
<comment type="caution">
    <text evidence="3">The sequence shown here is derived from an EMBL/GenBank/DDBJ whole genome shotgun (WGS) entry which is preliminary data.</text>
</comment>
<evidence type="ECO:0000259" key="2">
    <source>
        <dbReference type="Pfam" id="PF23639"/>
    </source>
</evidence>
<organism evidence="3 4">
    <name type="scientific">Sandaracinobacter neustonicus</name>
    <dbReference type="NCBI Taxonomy" id="1715348"/>
    <lineage>
        <taxon>Bacteria</taxon>
        <taxon>Pseudomonadati</taxon>
        <taxon>Pseudomonadota</taxon>
        <taxon>Alphaproteobacteria</taxon>
        <taxon>Sphingomonadales</taxon>
        <taxon>Sphingosinicellaceae</taxon>
        <taxon>Sandaracinobacter</taxon>
    </lineage>
</organism>
<sequence length="347" mass="37361">MASTAHDLARQLADHAEAVCRHYLSNGRRHGGYWMVGNIRNAAGRSMFVRLHDGPKGPAGKWTDAATGEHGDLLDILRSSCGIGAFADVLAEARRFLALPETERRGAANLPSARKSGRRSSDSVRAALRLLAMTRPGKGTLVDTYLQSRSIDPSSAGGTLRFHPRCYYRPEIGPTEQWPAMLAPVTDNRGRITGVHRTWLARDGSGKAQLATPRRAMGDLLGHGVRFGAASDILIVGEGIETMLSLRRILPEMPVVAALSAAHVAGFIPPTGLRTVYVACDRDPAGQLASQRLIERAMAAGIRAMLLSPVQRDFNDDLHVIGPCAMRVALRDQMAAADAGRFLPEPA</sequence>
<dbReference type="OrthoDB" id="9811157at2"/>
<dbReference type="AlphaFoldDB" id="A0A501XW57"/>
<reference evidence="3 4" key="1">
    <citation type="submission" date="2019-06" db="EMBL/GenBank/DDBJ databases">
        <authorList>
            <person name="Lee I."/>
            <person name="Jang G.I."/>
            <person name="Hwang C.Y."/>
        </authorList>
    </citation>
    <scope>NUCLEOTIDE SEQUENCE [LARGE SCALE GENOMIC DNA]</scope>
    <source>
        <strain evidence="3 4">PAMC 28131</strain>
    </source>
</reference>
<keyword evidence="4" id="KW-1185">Reference proteome</keyword>
<gene>
    <name evidence="3" type="ORF">FJQ54_00525</name>
</gene>
<proteinExistence type="predicted"/>
<dbReference type="InterPro" id="IPR034154">
    <property type="entry name" value="TOPRIM_DnaG/twinkle"/>
</dbReference>